<evidence type="ECO:0000313" key="3">
    <source>
        <dbReference type="Proteomes" id="UP001597319"/>
    </source>
</evidence>
<accession>A0ABW5LDZ5</accession>
<keyword evidence="3" id="KW-1185">Reference proteome</keyword>
<dbReference type="Proteomes" id="UP001597319">
    <property type="component" value="Unassembled WGS sequence"/>
</dbReference>
<comment type="caution">
    <text evidence="2">The sequence shown here is derived from an EMBL/GenBank/DDBJ whole genome shotgun (WGS) entry which is preliminary data.</text>
</comment>
<sequence length="101" mass="12033">MKVYLSELAESKLLKLTEYLIEKWNLKVKNEFVAKLTEKINQITLQPDSCPRSKELNGLYKCVVTKQTTFYYRVNFEKKEIEIITLFDTRQNPSKLKKQLK</sequence>
<protein>
    <submittedName>
        <fullName evidence="2">Type II toxin-antitoxin system RelE/ParE family toxin</fullName>
    </submittedName>
</protein>
<dbReference type="InterPro" id="IPR007712">
    <property type="entry name" value="RelE/ParE_toxin"/>
</dbReference>
<dbReference type="InterPro" id="IPR035093">
    <property type="entry name" value="RelE/ParE_toxin_dom_sf"/>
</dbReference>
<dbReference type="RefSeq" id="WP_378172618.1">
    <property type="nucleotide sequence ID" value="NZ_JBHULE010000010.1"/>
</dbReference>
<evidence type="ECO:0000313" key="2">
    <source>
        <dbReference type="EMBL" id="MFD2562622.1"/>
    </source>
</evidence>
<name>A0ABW5LDZ5_9FLAO</name>
<proteinExistence type="predicted"/>
<gene>
    <name evidence="2" type="ORF">ACFSR1_08035</name>
</gene>
<dbReference type="Gene3D" id="3.30.2310.20">
    <property type="entry name" value="RelE-like"/>
    <property type="match status" value="1"/>
</dbReference>
<keyword evidence="1" id="KW-1277">Toxin-antitoxin system</keyword>
<dbReference type="EMBL" id="JBHULE010000010">
    <property type="protein sequence ID" value="MFD2562622.1"/>
    <property type="molecule type" value="Genomic_DNA"/>
</dbReference>
<evidence type="ECO:0000256" key="1">
    <source>
        <dbReference type="ARBA" id="ARBA00022649"/>
    </source>
</evidence>
<reference evidence="3" key="1">
    <citation type="journal article" date="2019" name="Int. J. Syst. Evol. Microbiol.">
        <title>The Global Catalogue of Microorganisms (GCM) 10K type strain sequencing project: providing services to taxonomists for standard genome sequencing and annotation.</title>
        <authorList>
            <consortium name="The Broad Institute Genomics Platform"/>
            <consortium name="The Broad Institute Genome Sequencing Center for Infectious Disease"/>
            <person name="Wu L."/>
            <person name="Ma J."/>
        </authorList>
    </citation>
    <scope>NUCLEOTIDE SEQUENCE [LARGE SCALE GENOMIC DNA]</scope>
    <source>
        <strain evidence="3">KCTC 52274</strain>
    </source>
</reference>
<organism evidence="2 3">
    <name type="scientific">Aquimarina rubra</name>
    <dbReference type="NCBI Taxonomy" id="1920033"/>
    <lineage>
        <taxon>Bacteria</taxon>
        <taxon>Pseudomonadati</taxon>
        <taxon>Bacteroidota</taxon>
        <taxon>Flavobacteriia</taxon>
        <taxon>Flavobacteriales</taxon>
        <taxon>Flavobacteriaceae</taxon>
        <taxon>Aquimarina</taxon>
    </lineage>
</organism>
<dbReference type="Pfam" id="PF05016">
    <property type="entry name" value="ParE_toxin"/>
    <property type="match status" value="1"/>
</dbReference>